<dbReference type="CDD" id="cd02970">
    <property type="entry name" value="PRX_like2"/>
    <property type="match status" value="1"/>
</dbReference>
<dbReference type="InterPro" id="IPR032801">
    <property type="entry name" value="PXL2A/B/C"/>
</dbReference>
<dbReference type="AlphaFoldDB" id="A0A8R1DY18"/>
<dbReference type="SUPFAM" id="SSF52833">
    <property type="entry name" value="Thioredoxin-like"/>
    <property type="match status" value="1"/>
</dbReference>
<evidence type="ECO:0000256" key="1">
    <source>
        <dbReference type="ARBA" id="ARBA00004496"/>
    </source>
</evidence>
<dbReference type="Proteomes" id="UP000005237">
    <property type="component" value="Unassembled WGS sequence"/>
</dbReference>
<evidence type="ECO:0000313" key="9">
    <source>
        <dbReference type="Proteomes" id="UP000005237"/>
    </source>
</evidence>
<dbReference type="GO" id="GO:0005737">
    <property type="term" value="C:cytoplasm"/>
    <property type="evidence" value="ECO:0007669"/>
    <property type="project" value="UniProtKB-SubCell"/>
</dbReference>
<comment type="subcellular location">
    <subcellularLocation>
        <location evidence="1">Cytoplasm</location>
    </subcellularLocation>
</comment>
<keyword evidence="2" id="KW-0963">Cytoplasm</keyword>
<accession>A0A8R1DY18</accession>
<dbReference type="InterPro" id="IPR036249">
    <property type="entry name" value="Thioredoxin-like_sf"/>
</dbReference>
<sequence length="218" mass="23924">MEFVGIGAVAALGGALVYANLPTSLTIGAVAPTYPHLAASKLVPIRGTPDEKERVDRGELFTGESLFKNGPILVMAVRRPGCLFCRREAAELQTLLPLLKKNGIAMAAVVHETRGANKFKSWFTEGDVYLDTERHFYGPNERWLPIWMGFLRWGTYSNVYKAKRANVGGNLAGEGRLLGGVYLIADNNIVYTHLEKEWGDAANIDEVKAAVEKFAKAK</sequence>
<name>A0A8R1DY18_CAEJA</name>
<reference evidence="8" key="2">
    <citation type="submission" date="2022-06" db="UniProtKB">
        <authorList>
            <consortium name="EnsemblMetazoa"/>
        </authorList>
    </citation>
    <scope>IDENTIFICATION</scope>
    <source>
        <strain evidence="8">DF5081</strain>
    </source>
</reference>
<dbReference type="Pfam" id="PF13911">
    <property type="entry name" value="AhpC-TSA_2"/>
    <property type="match status" value="1"/>
</dbReference>
<evidence type="ECO:0000256" key="4">
    <source>
        <dbReference type="ARBA" id="ARBA00023787"/>
    </source>
</evidence>
<evidence type="ECO:0000256" key="7">
    <source>
        <dbReference type="ARBA" id="ARBA00032129"/>
    </source>
</evidence>
<keyword evidence="3" id="KW-0676">Redox-active center</keyword>
<evidence type="ECO:0000313" key="8">
    <source>
        <dbReference type="EnsemblMetazoa" id="CJA15573.1"/>
    </source>
</evidence>
<dbReference type="GO" id="GO:0016209">
    <property type="term" value="F:antioxidant activity"/>
    <property type="evidence" value="ECO:0007669"/>
    <property type="project" value="TreeGrafter"/>
</dbReference>
<protein>
    <recommendedName>
        <fullName evidence="5">Peroxiredoxin-like 2A</fullName>
    </recommendedName>
    <alternativeName>
        <fullName evidence="7">Peroxiredoxin-like 2 activated in M-CSF stimulated monocytes</fullName>
    </alternativeName>
    <alternativeName>
        <fullName evidence="6">Redox-regulatory protein FAM213A</fullName>
    </alternativeName>
</protein>
<proteinExistence type="inferred from homology"/>
<dbReference type="EnsemblMetazoa" id="CJA15573.1">
    <property type="protein sequence ID" value="CJA15573.1"/>
    <property type="gene ID" value="WBGene00134777"/>
</dbReference>
<evidence type="ECO:0000256" key="2">
    <source>
        <dbReference type="ARBA" id="ARBA00022490"/>
    </source>
</evidence>
<organism evidence="8 9">
    <name type="scientific">Caenorhabditis japonica</name>
    <dbReference type="NCBI Taxonomy" id="281687"/>
    <lineage>
        <taxon>Eukaryota</taxon>
        <taxon>Metazoa</taxon>
        <taxon>Ecdysozoa</taxon>
        <taxon>Nematoda</taxon>
        <taxon>Chromadorea</taxon>
        <taxon>Rhabditida</taxon>
        <taxon>Rhabditina</taxon>
        <taxon>Rhabditomorpha</taxon>
        <taxon>Rhabditoidea</taxon>
        <taxon>Rhabditidae</taxon>
        <taxon>Peloderinae</taxon>
        <taxon>Caenorhabditis</taxon>
    </lineage>
</organism>
<evidence type="ECO:0000256" key="5">
    <source>
        <dbReference type="ARBA" id="ARBA00023849"/>
    </source>
</evidence>
<reference evidence="9" key="1">
    <citation type="submission" date="2010-08" db="EMBL/GenBank/DDBJ databases">
        <authorList>
            <consortium name="Caenorhabditis japonica Sequencing Consortium"/>
            <person name="Wilson R.K."/>
        </authorList>
    </citation>
    <scope>NUCLEOTIDE SEQUENCE [LARGE SCALE GENOMIC DNA]</scope>
    <source>
        <strain evidence="9">DF5081</strain>
    </source>
</reference>
<keyword evidence="9" id="KW-1185">Reference proteome</keyword>
<dbReference type="PANTHER" id="PTHR28630">
    <property type="match status" value="1"/>
</dbReference>
<evidence type="ECO:0000256" key="3">
    <source>
        <dbReference type="ARBA" id="ARBA00023284"/>
    </source>
</evidence>
<evidence type="ECO:0000256" key="6">
    <source>
        <dbReference type="ARBA" id="ARBA00032058"/>
    </source>
</evidence>
<dbReference type="PANTHER" id="PTHR28630:SF31">
    <property type="entry name" value="PEROXIREDOXIN-LIKE 2A"/>
    <property type="match status" value="1"/>
</dbReference>
<dbReference type="Gene3D" id="3.40.30.10">
    <property type="entry name" value="Glutaredoxin"/>
    <property type="match status" value="1"/>
</dbReference>
<comment type="similarity">
    <text evidence="4">Belongs to the peroxiredoxin-like PRXL2 family. PRXL2A subfamily.</text>
</comment>